<dbReference type="InterPro" id="IPR009604">
    <property type="entry name" value="LsmAD_domain"/>
</dbReference>
<dbReference type="OrthoDB" id="5990682at2759"/>
<feature type="domain" description="LsmAD" evidence="3">
    <location>
        <begin position="207"/>
        <end position="271"/>
    </location>
</feature>
<evidence type="ECO:0000256" key="2">
    <source>
        <dbReference type="SAM" id="MobiDB-lite"/>
    </source>
</evidence>
<feature type="compositionally biased region" description="Polar residues" evidence="2">
    <location>
        <begin position="271"/>
        <end position="290"/>
    </location>
</feature>
<feature type="compositionally biased region" description="Basic and acidic residues" evidence="2">
    <location>
        <begin position="227"/>
        <end position="265"/>
    </location>
</feature>
<comment type="caution">
    <text evidence="4">The sequence shown here is derived from an EMBL/GenBank/DDBJ whole genome shotgun (WGS) entry which is preliminary data.</text>
</comment>
<comment type="similarity">
    <text evidence="1">Belongs to the ataxin-2 family.</text>
</comment>
<dbReference type="InterPro" id="IPR045117">
    <property type="entry name" value="ATXN2-like"/>
</dbReference>
<reference evidence="5" key="1">
    <citation type="journal article" date="2017" name="bioRxiv">
        <title>Comparative analysis of the genomes of Stylophora pistillata and Acropora digitifera provides evidence for extensive differences between species of corals.</title>
        <authorList>
            <person name="Voolstra C.R."/>
            <person name="Li Y."/>
            <person name="Liew Y.J."/>
            <person name="Baumgarten S."/>
            <person name="Zoccola D."/>
            <person name="Flot J.-F."/>
            <person name="Tambutte S."/>
            <person name="Allemand D."/>
            <person name="Aranda M."/>
        </authorList>
    </citation>
    <scope>NUCLEOTIDE SEQUENCE [LARGE SCALE GENOMIC DNA]</scope>
</reference>
<evidence type="ECO:0000259" key="3">
    <source>
        <dbReference type="SMART" id="SM01272"/>
    </source>
</evidence>
<feature type="compositionally biased region" description="Polar residues" evidence="2">
    <location>
        <begin position="412"/>
        <end position="425"/>
    </location>
</feature>
<evidence type="ECO:0000313" key="5">
    <source>
        <dbReference type="Proteomes" id="UP000225706"/>
    </source>
</evidence>
<feature type="compositionally biased region" description="Polar residues" evidence="2">
    <location>
        <begin position="302"/>
        <end position="367"/>
    </location>
</feature>
<dbReference type="Proteomes" id="UP000225706">
    <property type="component" value="Unassembled WGS sequence"/>
</dbReference>
<feature type="compositionally biased region" description="Basic and acidic residues" evidence="2">
    <location>
        <begin position="431"/>
        <end position="440"/>
    </location>
</feature>
<feature type="compositionally biased region" description="Basic residues" evidence="2">
    <location>
        <begin position="1"/>
        <end position="10"/>
    </location>
</feature>
<evidence type="ECO:0000313" key="4">
    <source>
        <dbReference type="EMBL" id="PFX19001.1"/>
    </source>
</evidence>
<dbReference type="STRING" id="50429.A0A2B4RN14"/>
<dbReference type="GO" id="GO:0003729">
    <property type="term" value="F:mRNA binding"/>
    <property type="evidence" value="ECO:0007669"/>
    <property type="project" value="TreeGrafter"/>
</dbReference>
<accession>A0A2B4RN14</accession>
<keyword evidence="5" id="KW-1185">Reference proteome</keyword>
<evidence type="ECO:0000256" key="1">
    <source>
        <dbReference type="ARBA" id="ARBA00007503"/>
    </source>
</evidence>
<organism evidence="4 5">
    <name type="scientific">Stylophora pistillata</name>
    <name type="common">Smooth cauliflower coral</name>
    <dbReference type="NCBI Taxonomy" id="50429"/>
    <lineage>
        <taxon>Eukaryota</taxon>
        <taxon>Metazoa</taxon>
        <taxon>Cnidaria</taxon>
        <taxon>Anthozoa</taxon>
        <taxon>Hexacorallia</taxon>
        <taxon>Scleractinia</taxon>
        <taxon>Astrocoeniina</taxon>
        <taxon>Pocilloporidae</taxon>
        <taxon>Stylophora</taxon>
    </lineage>
</organism>
<sequence length="718" mass="76743">MSVQKHRGKARGGSGRGQKNFRPGSSASPPPQTFDFAKFEDGNGTDIFSNKYMVYSVTSNLGETARVQVVNGDIYEGILKAVSSKFECSLGEVHLVQQKKSNGLVIEDEQTLPSRDGLISNLLIALKDIVSVKITKTEEPEIATSVDSFTDAGITNADQKETNGQMNERELERWVPDDPDIGGGLEDNVKVNGWSPDEMFKTNQEKFGVTSTYSEDLLQYTTPLPKDSTREMELKAEQTAREIEQSHGHLHRQEVDSGKTEEELHAAVVRPQTTSTAPRTPQVSSEQSSVEGKPQREAAPETTPSSDEQKATDTNTPAVQANAKPTSAVTVNTGNTVTQSSGGQSLKESSTEGQTASTDTQSSGSKAKQSEVMKDLKEFHSNFNLKENSSKKEKEGQQTVSQEADQAEAAVTKTTTSSGNESGAPSTPDVPKSDEKKDGEESILFKSKLNPNAKEFKFTPKAQKQTPPPPQYIPAVVPYSPTSMRPPVPGGPFPLHPPPMMMVPSPPYYRGKQPFNKPVRNHSYGGGRDQVESPPSFISAAAATGSPIITPGGGFPQQMYSPITPHQPVAYIQSHAGMVPQPVLQQQYVVPPGHAPPRFIAPVSSPAGAGTVPMSQTYQDGTPVPVYVAGAPMQSAGTPQGQPQPSPSQQGQFIFTSVPPMPGQPQAGAPPQGQVTPGPAPYGQPVVYIPPVAPNAVPTSTPSSVSYIPGSFHGDRIQ</sequence>
<feature type="region of interest" description="Disordered" evidence="2">
    <location>
        <begin position="623"/>
        <end position="682"/>
    </location>
</feature>
<feature type="compositionally biased region" description="Low complexity" evidence="2">
    <location>
        <begin position="664"/>
        <end position="677"/>
    </location>
</feature>
<dbReference type="PANTHER" id="PTHR12854">
    <property type="entry name" value="ATAXIN 2-RELATED"/>
    <property type="match status" value="1"/>
</dbReference>
<gene>
    <name evidence="4" type="primary">ATXN2L</name>
    <name evidence="4" type="ORF">AWC38_SpisGene16597</name>
</gene>
<dbReference type="GO" id="GO:0010494">
    <property type="term" value="C:cytoplasmic stress granule"/>
    <property type="evidence" value="ECO:0007669"/>
    <property type="project" value="TreeGrafter"/>
</dbReference>
<name>A0A2B4RN14_STYPI</name>
<dbReference type="Pfam" id="PF14438">
    <property type="entry name" value="SM-ATX"/>
    <property type="match status" value="1"/>
</dbReference>
<feature type="compositionally biased region" description="Basic and acidic residues" evidence="2">
    <location>
        <begin position="368"/>
        <end position="380"/>
    </location>
</feature>
<feature type="region of interest" description="Disordered" evidence="2">
    <location>
        <begin position="224"/>
        <end position="471"/>
    </location>
</feature>
<dbReference type="Pfam" id="PF06741">
    <property type="entry name" value="LsmAD"/>
    <property type="match status" value="1"/>
</dbReference>
<proteinExistence type="inferred from homology"/>
<feature type="region of interest" description="Disordered" evidence="2">
    <location>
        <begin position="1"/>
        <end position="32"/>
    </location>
</feature>
<feature type="region of interest" description="Disordered" evidence="2">
    <location>
        <begin position="698"/>
        <end position="718"/>
    </location>
</feature>
<dbReference type="EMBL" id="LSMT01000381">
    <property type="protein sequence ID" value="PFX19001.1"/>
    <property type="molecule type" value="Genomic_DNA"/>
</dbReference>
<dbReference type="PANTHER" id="PTHR12854:SF7">
    <property type="entry name" value="ATAXIN-2 HOMOLOG"/>
    <property type="match status" value="1"/>
</dbReference>
<protein>
    <submittedName>
        <fullName evidence="4">Ataxin-2-like protein</fullName>
    </submittedName>
</protein>
<feature type="compositionally biased region" description="Low complexity" evidence="2">
    <location>
        <begin position="634"/>
        <end position="652"/>
    </location>
</feature>
<dbReference type="SMART" id="SM01272">
    <property type="entry name" value="LsmAD"/>
    <property type="match status" value="1"/>
</dbReference>
<dbReference type="AlphaFoldDB" id="A0A2B4RN14"/>
<dbReference type="GO" id="GO:0034063">
    <property type="term" value="P:stress granule assembly"/>
    <property type="evidence" value="ECO:0007669"/>
    <property type="project" value="TreeGrafter"/>
</dbReference>
<dbReference type="InterPro" id="IPR025852">
    <property type="entry name" value="SM_dom_ATX"/>
</dbReference>